<accession>W2QRU7</accession>
<protein>
    <submittedName>
        <fullName evidence="2">Uncharacterized protein</fullName>
    </submittedName>
</protein>
<dbReference type="RefSeq" id="XP_008899948.1">
    <property type="nucleotide sequence ID" value="XM_008901700.1"/>
</dbReference>
<dbReference type="EMBL" id="KI669571">
    <property type="protein sequence ID" value="ETN15224.1"/>
    <property type="molecule type" value="Genomic_DNA"/>
</dbReference>
<dbReference type="GeneID" id="20190692"/>
<evidence type="ECO:0000256" key="1">
    <source>
        <dbReference type="SAM" id="MobiDB-lite"/>
    </source>
</evidence>
<feature type="compositionally biased region" description="Polar residues" evidence="1">
    <location>
        <begin position="33"/>
        <end position="49"/>
    </location>
</feature>
<name>W2QRU7_PHYN3</name>
<organism evidence="2 3">
    <name type="scientific">Phytophthora nicotianae (strain INRA-310)</name>
    <name type="common">Phytophthora parasitica</name>
    <dbReference type="NCBI Taxonomy" id="761204"/>
    <lineage>
        <taxon>Eukaryota</taxon>
        <taxon>Sar</taxon>
        <taxon>Stramenopiles</taxon>
        <taxon>Oomycota</taxon>
        <taxon>Peronosporomycetes</taxon>
        <taxon>Peronosporales</taxon>
        <taxon>Peronosporaceae</taxon>
        <taxon>Phytophthora</taxon>
    </lineage>
</organism>
<feature type="compositionally biased region" description="Basic and acidic residues" evidence="1">
    <location>
        <begin position="12"/>
        <end position="32"/>
    </location>
</feature>
<dbReference type="VEuPathDB" id="FungiDB:PPTG_22093"/>
<sequence length="209" mass="23636">MRSWFARANIGTEHDQSRRRLDDPGPRTEQEVSNRGGNCEATQSSSMYQHRQRTNPLVPHPSTDAPHPRQTTEYVEPELHGSYEHTSSLGEASRDLSWPVELIRQPPISTSVPVVVQDAIKNYKPPPGFQLVIPKAVTRGERSCPDRRVHKQVDERDAEIKTLQKTIADKDAKFVTLQGITAKHFEQLQESVRLFNSTGDLALRHAQAM</sequence>
<evidence type="ECO:0000313" key="2">
    <source>
        <dbReference type="EMBL" id="ETN15224.1"/>
    </source>
</evidence>
<dbReference type="STRING" id="761204.W2QRU7"/>
<reference evidence="2 3" key="2">
    <citation type="submission" date="2013-11" db="EMBL/GenBank/DDBJ databases">
        <title>The Genome Sequence of Phytophthora parasitica INRA-310.</title>
        <authorList>
            <consortium name="The Broad Institute Genomics Platform"/>
            <person name="Russ C."/>
            <person name="Tyler B."/>
            <person name="Panabieres F."/>
            <person name="Shan W."/>
            <person name="Tripathy S."/>
            <person name="Grunwald N."/>
            <person name="Machado M."/>
            <person name="Johnson C.S."/>
            <person name="Arredondo F."/>
            <person name="Hong C."/>
            <person name="Coffey M."/>
            <person name="Young S.K."/>
            <person name="Zeng Q."/>
            <person name="Gargeya S."/>
            <person name="Fitzgerald M."/>
            <person name="Abouelleil A."/>
            <person name="Alvarado L."/>
            <person name="Chapman S.B."/>
            <person name="Gainer-Dewar J."/>
            <person name="Goldberg J."/>
            <person name="Griggs A."/>
            <person name="Gujja S."/>
            <person name="Hansen M."/>
            <person name="Howarth C."/>
            <person name="Imamovic A."/>
            <person name="Ireland A."/>
            <person name="Larimer J."/>
            <person name="McCowan C."/>
            <person name="Murphy C."/>
            <person name="Pearson M."/>
            <person name="Poon T.W."/>
            <person name="Priest M."/>
            <person name="Roberts A."/>
            <person name="Saif S."/>
            <person name="Shea T."/>
            <person name="Sykes S."/>
            <person name="Wortman J."/>
            <person name="Nusbaum C."/>
            <person name="Birren B."/>
        </authorList>
    </citation>
    <scope>NUCLEOTIDE SEQUENCE [LARGE SCALE GENOMIC DNA]</scope>
    <source>
        <strain evidence="2 3">INRA-310</strain>
    </source>
</reference>
<reference evidence="3" key="1">
    <citation type="submission" date="2011-12" db="EMBL/GenBank/DDBJ databases">
        <authorList>
            <consortium name="The Broad Institute Genome Sequencing Platform"/>
            <person name="Russ C."/>
            <person name="Tyler B."/>
            <person name="Panabieres F."/>
            <person name="Shan W."/>
            <person name="Tripathy S."/>
            <person name="Grunwald N."/>
            <person name="Machado M."/>
            <person name="Young S.K."/>
            <person name="Zeng Q."/>
            <person name="Gargeya S."/>
            <person name="Fitzgerald M."/>
            <person name="Haas B."/>
            <person name="Abouelleil A."/>
            <person name="Alvarado L."/>
            <person name="Arachchi H.M."/>
            <person name="Berlin A."/>
            <person name="Chapman S.B."/>
            <person name="Gearin G."/>
            <person name="Goldberg J."/>
            <person name="Griggs A."/>
            <person name="Gujja S."/>
            <person name="Hansen M."/>
            <person name="Heiman D."/>
            <person name="Howarth C."/>
            <person name="Larimer J."/>
            <person name="Lui A."/>
            <person name="MacDonald P.J.P."/>
            <person name="McCowen C."/>
            <person name="Montmayeur A."/>
            <person name="Murphy C."/>
            <person name="Neiman D."/>
            <person name="Pearson M."/>
            <person name="Priest M."/>
            <person name="Roberts A."/>
            <person name="Saif S."/>
            <person name="Shea T."/>
            <person name="Sisk P."/>
            <person name="Stolte C."/>
            <person name="Sykes S."/>
            <person name="Wortman J."/>
            <person name="Nusbaum C."/>
            <person name="Birren B."/>
        </authorList>
    </citation>
    <scope>NUCLEOTIDE SEQUENCE [LARGE SCALE GENOMIC DNA]</scope>
    <source>
        <strain evidence="3">INRA-310</strain>
    </source>
</reference>
<evidence type="ECO:0000313" key="3">
    <source>
        <dbReference type="Proteomes" id="UP000018817"/>
    </source>
</evidence>
<feature type="region of interest" description="Disordered" evidence="1">
    <location>
        <begin position="1"/>
        <end position="71"/>
    </location>
</feature>
<dbReference type="AlphaFoldDB" id="W2QRU7"/>
<dbReference type="Proteomes" id="UP000018817">
    <property type="component" value="Unassembled WGS sequence"/>
</dbReference>
<gene>
    <name evidence="2" type="ORF">PPTG_22093</name>
</gene>
<dbReference type="OrthoDB" id="128563at2759"/>
<proteinExistence type="predicted"/>